<evidence type="ECO:0000313" key="4">
    <source>
        <dbReference type="EMBL" id="TCC32202.1"/>
    </source>
</evidence>
<name>A0A4V2M3I9_9ACTN</name>
<dbReference type="PANTHER" id="PTHR42804">
    <property type="entry name" value="ALDEHYDE DEHYDROGENASE"/>
    <property type="match status" value="1"/>
</dbReference>
<evidence type="ECO:0000259" key="3">
    <source>
        <dbReference type="Pfam" id="PF00171"/>
    </source>
</evidence>
<proteinExistence type="inferred from homology"/>
<reference evidence="4 5" key="1">
    <citation type="submission" date="2019-02" db="EMBL/GenBank/DDBJ databases">
        <title>Kribbella capetownensis sp. nov. and Kribbella speibonae sp. nov., isolated from soil.</title>
        <authorList>
            <person name="Curtis S.M."/>
            <person name="Norton I."/>
            <person name="Everest G.J."/>
            <person name="Meyers P.R."/>
        </authorList>
    </citation>
    <scope>NUCLEOTIDE SEQUENCE [LARGE SCALE GENOMIC DNA]</scope>
    <source>
        <strain evidence="4 5">DSM 27082</strain>
    </source>
</reference>
<dbReference type="SUPFAM" id="SSF53720">
    <property type="entry name" value="ALDH-like"/>
    <property type="match status" value="1"/>
</dbReference>
<dbReference type="Gene3D" id="3.40.309.10">
    <property type="entry name" value="Aldehyde Dehydrogenase, Chain A, domain 2"/>
    <property type="match status" value="1"/>
</dbReference>
<evidence type="ECO:0000256" key="1">
    <source>
        <dbReference type="ARBA" id="ARBA00009986"/>
    </source>
</evidence>
<dbReference type="InterPro" id="IPR015590">
    <property type="entry name" value="Aldehyde_DH_dom"/>
</dbReference>
<dbReference type="OrthoDB" id="6882680at2"/>
<dbReference type="Pfam" id="PF00171">
    <property type="entry name" value="Aldedh"/>
    <property type="match status" value="1"/>
</dbReference>
<organism evidence="4 5">
    <name type="scientific">Kribbella sindirgiensis</name>
    <dbReference type="NCBI Taxonomy" id="1124744"/>
    <lineage>
        <taxon>Bacteria</taxon>
        <taxon>Bacillati</taxon>
        <taxon>Actinomycetota</taxon>
        <taxon>Actinomycetes</taxon>
        <taxon>Propionibacteriales</taxon>
        <taxon>Kribbellaceae</taxon>
        <taxon>Kribbella</taxon>
    </lineage>
</organism>
<dbReference type="EMBL" id="SJKA01000006">
    <property type="protein sequence ID" value="TCC32202.1"/>
    <property type="molecule type" value="Genomic_DNA"/>
</dbReference>
<keyword evidence="5" id="KW-1185">Reference proteome</keyword>
<evidence type="ECO:0000256" key="2">
    <source>
        <dbReference type="SAM" id="MobiDB-lite"/>
    </source>
</evidence>
<comment type="similarity">
    <text evidence="1">Belongs to the aldehyde dehydrogenase family.</text>
</comment>
<dbReference type="GO" id="GO:0016620">
    <property type="term" value="F:oxidoreductase activity, acting on the aldehyde or oxo group of donors, NAD or NADP as acceptor"/>
    <property type="evidence" value="ECO:0007669"/>
    <property type="project" value="InterPro"/>
</dbReference>
<dbReference type="AlphaFoldDB" id="A0A4V2M3I9"/>
<comment type="caution">
    <text evidence="4">The sequence shown here is derived from an EMBL/GenBank/DDBJ whole genome shotgun (WGS) entry which is preliminary data.</text>
</comment>
<feature type="region of interest" description="Disordered" evidence="2">
    <location>
        <begin position="1"/>
        <end position="63"/>
    </location>
</feature>
<gene>
    <name evidence="4" type="ORF">E0H50_18470</name>
</gene>
<protein>
    <submittedName>
        <fullName evidence="4">Aldehyde dehydrogenase family protein</fullName>
    </submittedName>
</protein>
<dbReference type="InterPro" id="IPR016161">
    <property type="entry name" value="Ald_DH/histidinol_DH"/>
</dbReference>
<dbReference type="PANTHER" id="PTHR42804:SF1">
    <property type="entry name" value="ALDEHYDE DEHYDROGENASE-RELATED"/>
    <property type="match status" value="1"/>
</dbReference>
<feature type="domain" description="Aldehyde dehydrogenase" evidence="3">
    <location>
        <begin position="60"/>
        <end position="201"/>
    </location>
</feature>
<evidence type="ECO:0000313" key="5">
    <source>
        <dbReference type="Proteomes" id="UP000292695"/>
    </source>
</evidence>
<accession>A0A4V2M3I9</accession>
<dbReference type="InterPro" id="IPR016163">
    <property type="entry name" value="Ald_DH_C"/>
</dbReference>
<sequence length="205" mass="22045">MTRTRMENQSLRSAEPLQATRAQVARPPSTGAPDGAESGHHRRQVIGRSMRSPRVVPSAPRSRHREVVEVITALADSLVVGDALDPATQIGPLATAEHRTRVEECIRLGRSEGAKLTAGGSRPEGAGCGWFVQPTVFDEVDNGWRIAQEEIFGPVLTVTVYDDEAEAVRLASDSPYGLAGTVWSGDHEHANAVARELRTGSYAKA</sequence>
<dbReference type="Proteomes" id="UP000292695">
    <property type="component" value="Unassembled WGS sequence"/>
</dbReference>